<sequence length="162" mass="16799">MSASRVLARSVAQPSCQQDAVPRAGAMPLPHGAGSEGRLLAVPVTWLYVAGEGGGGAPGQHASLEEGHPAQEAGGGEGAETVSASSPFPGRAGGNGGSGSSGDRGAPCPPLPSRKEQEKLKREEEEKEKEQSEKLRTLGYDETKLAPWQRQIILKKGDIAKH</sequence>
<proteinExistence type="predicted"/>
<feature type="region of interest" description="Disordered" evidence="1">
    <location>
        <begin position="1"/>
        <end position="36"/>
    </location>
</feature>
<organism evidence="2 3">
    <name type="scientific">Mycteria americana</name>
    <name type="common">Wood stork</name>
    <dbReference type="NCBI Taxonomy" id="33587"/>
    <lineage>
        <taxon>Eukaryota</taxon>
        <taxon>Metazoa</taxon>
        <taxon>Chordata</taxon>
        <taxon>Craniata</taxon>
        <taxon>Vertebrata</taxon>
        <taxon>Euteleostomi</taxon>
        <taxon>Archelosauria</taxon>
        <taxon>Archosauria</taxon>
        <taxon>Dinosauria</taxon>
        <taxon>Saurischia</taxon>
        <taxon>Theropoda</taxon>
        <taxon>Coelurosauria</taxon>
        <taxon>Aves</taxon>
        <taxon>Neognathae</taxon>
        <taxon>Neoaves</taxon>
        <taxon>Aequornithes</taxon>
        <taxon>Ciconiiformes</taxon>
        <taxon>Ciconiidae</taxon>
        <taxon>Mycteria</taxon>
    </lineage>
</organism>
<feature type="region of interest" description="Disordered" evidence="1">
    <location>
        <begin position="49"/>
        <end position="135"/>
    </location>
</feature>
<gene>
    <name evidence="2" type="ORF">QYF61_022701</name>
</gene>
<evidence type="ECO:0000313" key="2">
    <source>
        <dbReference type="EMBL" id="KAK4809870.1"/>
    </source>
</evidence>
<feature type="compositionally biased region" description="Gly residues" evidence="1">
    <location>
        <begin position="91"/>
        <end position="102"/>
    </location>
</feature>
<reference evidence="2 3" key="1">
    <citation type="journal article" date="2023" name="J. Hered.">
        <title>Chromosome-level genome of the wood stork (Mycteria americana) provides insight into avian chromosome evolution.</title>
        <authorList>
            <person name="Flamio R. Jr."/>
            <person name="Ramstad K.M."/>
        </authorList>
    </citation>
    <scope>NUCLEOTIDE SEQUENCE [LARGE SCALE GENOMIC DNA]</scope>
    <source>
        <strain evidence="2">JAX WOST 10</strain>
    </source>
</reference>
<feature type="compositionally biased region" description="Basic and acidic residues" evidence="1">
    <location>
        <begin position="113"/>
        <end position="135"/>
    </location>
</feature>
<name>A0AAN7RNM9_MYCAM</name>
<protein>
    <recommendedName>
        <fullName evidence="4">Espin</fullName>
    </recommendedName>
</protein>
<keyword evidence="3" id="KW-1185">Reference proteome</keyword>
<dbReference type="Proteomes" id="UP001333110">
    <property type="component" value="Unassembled WGS sequence"/>
</dbReference>
<dbReference type="EMBL" id="JAUNZN010000020">
    <property type="protein sequence ID" value="KAK4809870.1"/>
    <property type="molecule type" value="Genomic_DNA"/>
</dbReference>
<evidence type="ECO:0000256" key="1">
    <source>
        <dbReference type="SAM" id="MobiDB-lite"/>
    </source>
</evidence>
<evidence type="ECO:0008006" key="4">
    <source>
        <dbReference type="Google" id="ProtNLM"/>
    </source>
</evidence>
<comment type="caution">
    <text evidence="2">The sequence shown here is derived from an EMBL/GenBank/DDBJ whole genome shotgun (WGS) entry which is preliminary data.</text>
</comment>
<accession>A0AAN7RNM9</accession>
<evidence type="ECO:0000313" key="3">
    <source>
        <dbReference type="Proteomes" id="UP001333110"/>
    </source>
</evidence>
<dbReference type="AlphaFoldDB" id="A0AAN7RNM9"/>